<dbReference type="EMBL" id="CP144700">
    <property type="protein sequence ID" value="WVZ23928.1"/>
    <property type="molecule type" value="Genomic_DNA"/>
</dbReference>
<accession>A0AAQ3SBW9</accession>
<evidence type="ECO:0000313" key="2">
    <source>
        <dbReference type="EMBL" id="WVZ23928.1"/>
    </source>
</evidence>
<dbReference type="Proteomes" id="UP001374535">
    <property type="component" value="Chromosome 1"/>
</dbReference>
<reference evidence="2 3" key="1">
    <citation type="journal article" date="2023" name="Life. Sci Alliance">
        <title>Evolutionary insights into 3D genome organization and epigenetic landscape of Vigna mungo.</title>
        <authorList>
            <person name="Junaid A."/>
            <person name="Singh B."/>
            <person name="Bhatia S."/>
        </authorList>
    </citation>
    <scope>NUCLEOTIDE SEQUENCE [LARGE SCALE GENOMIC DNA]</scope>
    <source>
        <strain evidence="2">Urdbean</strain>
    </source>
</reference>
<keyword evidence="3" id="KW-1185">Reference proteome</keyword>
<organism evidence="2 3">
    <name type="scientific">Vigna mungo</name>
    <name type="common">Black gram</name>
    <name type="synonym">Phaseolus mungo</name>
    <dbReference type="NCBI Taxonomy" id="3915"/>
    <lineage>
        <taxon>Eukaryota</taxon>
        <taxon>Viridiplantae</taxon>
        <taxon>Streptophyta</taxon>
        <taxon>Embryophyta</taxon>
        <taxon>Tracheophyta</taxon>
        <taxon>Spermatophyta</taxon>
        <taxon>Magnoliopsida</taxon>
        <taxon>eudicotyledons</taxon>
        <taxon>Gunneridae</taxon>
        <taxon>Pentapetalae</taxon>
        <taxon>rosids</taxon>
        <taxon>fabids</taxon>
        <taxon>Fabales</taxon>
        <taxon>Fabaceae</taxon>
        <taxon>Papilionoideae</taxon>
        <taxon>50 kb inversion clade</taxon>
        <taxon>NPAAA clade</taxon>
        <taxon>indigoferoid/millettioid clade</taxon>
        <taxon>Phaseoleae</taxon>
        <taxon>Vigna</taxon>
    </lineage>
</organism>
<feature type="region of interest" description="Disordered" evidence="1">
    <location>
        <begin position="1"/>
        <end position="77"/>
    </location>
</feature>
<evidence type="ECO:0000256" key="1">
    <source>
        <dbReference type="SAM" id="MobiDB-lite"/>
    </source>
</evidence>
<dbReference type="AlphaFoldDB" id="A0AAQ3SBW9"/>
<gene>
    <name evidence="2" type="ORF">V8G54_002472</name>
</gene>
<protein>
    <submittedName>
        <fullName evidence="2">Uncharacterized protein</fullName>
    </submittedName>
</protein>
<feature type="compositionally biased region" description="Polar residues" evidence="1">
    <location>
        <begin position="45"/>
        <end position="54"/>
    </location>
</feature>
<name>A0AAQ3SBW9_VIGMU</name>
<sequence length="158" mass="17800">MKENKSSAPKMLNRNWVLKRKRRKLPFGLDQSSGKDQSNSKEENSLTSESSRNASAKRALKTEVPTDQMSSKKKGNDGMDQILYGRWLRQNISMTSTISVEYGSHTEISIGEASRVMAESSGFDEGRLMVVGSHNTYGDIQRNIPFLRVMISHKDTLE</sequence>
<evidence type="ECO:0000313" key="3">
    <source>
        <dbReference type="Proteomes" id="UP001374535"/>
    </source>
</evidence>
<proteinExistence type="predicted"/>